<keyword evidence="3" id="KW-1185">Reference proteome</keyword>
<dbReference type="AlphaFoldDB" id="A0AAN8QIH7"/>
<evidence type="ECO:0000256" key="1">
    <source>
        <dbReference type="SAM" id="MobiDB-lite"/>
    </source>
</evidence>
<protein>
    <submittedName>
        <fullName evidence="2">Uncharacterized protein</fullName>
    </submittedName>
</protein>
<name>A0AAN8QIH7_9TELE</name>
<reference evidence="2 3" key="1">
    <citation type="submission" date="2021-04" db="EMBL/GenBank/DDBJ databases">
        <authorList>
            <person name="De Guttry C."/>
            <person name="Zahm M."/>
            <person name="Klopp C."/>
            <person name="Cabau C."/>
            <person name="Louis A."/>
            <person name="Berthelot C."/>
            <person name="Parey E."/>
            <person name="Roest Crollius H."/>
            <person name="Montfort J."/>
            <person name="Robinson-Rechavi M."/>
            <person name="Bucao C."/>
            <person name="Bouchez O."/>
            <person name="Gislard M."/>
            <person name="Lluch J."/>
            <person name="Milhes M."/>
            <person name="Lampietro C."/>
            <person name="Lopez Roques C."/>
            <person name="Donnadieu C."/>
            <person name="Braasch I."/>
            <person name="Desvignes T."/>
            <person name="Postlethwait J."/>
            <person name="Bobe J."/>
            <person name="Wedekind C."/>
            <person name="Guiguen Y."/>
        </authorList>
    </citation>
    <scope>NUCLEOTIDE SEQUENCE [LARGE SCALE GENOMIC DNA]</scope>
    <source>
        <strain evidence="2">Cs_M1</strain>
        <tissue evidence="2">Blood</tissue>
    </source>
</reference>
<accession>A0AAN8QIH7</accession>
<feature type="region of interest" description="Disordered" evidence="1">
    <location>
        <begin position="1"/>
        <end position="68"/>
    </location>
</feature>
<evidence type="ECO:0000313" key="3">
    <source>
        <dbReference type="Proteomes" id="UP001356427"/>
    </source>
</evidence>
<feature type="compositionally biased region" description="Polar residues" evidence="1">
    <location>
        <begin position="1"/>
        <end position="10"/>
    </location>
</feature>
<evidence type="ECO:0000313" key="2">
    <source>
        <dbReference type="EMBL" id="KAK6299916.1"/>
    </source>
</evidence>
<feature type="compositionally biased region" description="Basic and acidic residues" evidence="1">
    <location>
        <begin position="59"/>
        <end position="68"/>
    </location>
</feature>
<gene>
    <name evidence="2" type="ORF">J4Q44_G00299490</name>
</gene>
<feature type="compositionally biased region" description="Low complexity" evidence="1">
    <location>
        <begin position="41"/>
        <end position="51"/>
    </location>
</feature>
<comment type="caution">
    <text evidence="2">The sequence shown here is derived from an EMBL/GenBank/DDBJ whole genome shotgun (WGS) entry which is preliminary data.</text>
</comment>
<sequence>MVHNNLQKTHSLLDRHMDSLENPGLQSHGKGARRKGRFKGSDGSTSSDTTTNSFVRQQTCRDRQAEDGLRMGASAEMFLPFLEETQIASSLAEQG</sequence>
<organism evidence="2 3">
    <name type="scientific">Coregonus suidteri</name>
    <dbReference type="NCBI Taxonomy" id="861788"/>
    <lineage>
        <taxon>Eukaryota</taxon>
        <taxon>Metazoa</taxon>
        <taxon>Chordata</taxon>
        <taxon>Craniata</taxon>
        <taxon>Vertebrata</taxon>
        <taxon>Euteleostomi</taxon>
        <taxon>Actinopterygii</taxon>
        <taxon>Neopterygii</taxon>
        <taxon>Teleostei</taxon>
        <taxon>Protacanthopterygii</taxon>
        <taxon>Salmoniformes</taxon>
        <taxon>Salmonidae</taxon>
        <taxon>Coregoninae</taxon>
        <taxon>Coregonus</taxon>
    </lineage>
</organism>
<proteinExistence type="predicted"/>
<dbReference type="Proteomes" id="UP001356427">
    <property type="component" value="Unassembled WGS sequence"/>
</dbReference>
<dbReference type="EMBL" id="JAGTTL010000028">
    <property type="protein sequence ID" value="KAK6299916.1"/>
    <property type="molecule type" value="Genomic_DNA"/>
</dbReference>